<dbReference type="RefSeq" id="WP_185683039.1">
    <property type="nucleotide sequence ID" value="NZ_JACLAU010000008.1"/>
</dbReference>
<dbReference type="InterPro" id="IPR011650">
    <property type="entry name" value="Peptidase_M20_dimer"/>
</dbReference>
<dbReference type="SUPFAM" id="SSF55031">
    <property type="entry name" value="Bacterial exopeptidase dimerisation domain"/>
    <property type="match status" value="1"/>
</dbReference>
<dbReference type="InterPro" id="IPR017439">
    <property type="entry name" value="Amidohydrolase"/>
</dbReference>
<feature type="signal peptide" evidence="2">
    <location>
        <begin position="1"/>
        <end position="22"/>
    </location>
</feature>
<evidence type="ECO:0000256" key="1">
    <source>
        <dbReference type="SAM" id="MobiDB-lite"/>
    </source>
</evidence>
<feature type="region of interest" description="Disordered" evidence="1">
    <location>
        <begin position="361"/>
        <end position="391"/>
    </location>
</feature>
<dbReference type="GO" id="GO:0071713">
    <property type="term" value="F:para-aminobenzoyl-glutamate hydrolase activity"/>
    <property type="evidence" value="ECO:0007669"/>
    <property type="project" value="TreeGrafter"/>
</dbReference>
<sequence>MRIPVAATILALSAAAAGHAEAPPAVKADATTAVEARAGELATMIDQVFSYAEPGFQEVRTSAYLAGMLEKNGFKVVRGVAGVPTAFTATWGEGGPLIALGSDIDALLGLSQTPGVAQAKPMVAGAPGHGEGHNSGLPMMIVAAISAKEVMQKNGIKGRIMVWPGVAEELIGTKAYYVRAGLFDGVDASLFAHVGSDLDTAWGPLKNTAALSVEYTFTGRTAHAAANPWDGKSALDAVELMDAGWNFKREHLPVTQRSHYVITNGGNQPNIVPGQASVWYYFRDTGLPAVKAMYDSANRIAEGAALMTDTSVTRRVLGHAASNYGNRPIAEAAFANMQAVGLPQWTETDRAFARAVQDGFGRDAKPMRTDGPHLWSPDRPDPDATSGSDDIGDIMWTVPTITIRYPSNIPGLSAHNVMAAAAMATPIAHKGALAGAKVAALTVLDLMTTPDLVARAKAWQQEVQFKTERYQPLLGPDDTPAIHLNADLMTRMRPAMEPFIFDPRKHRSYLQQLGIAYGSPAKTAP</sequence>
<gene>
    <name evidence="4" type="ORF">H7F49_07895</name>
</gene>
<keyword evidence="4" id="KW-0378">Hydrolase</keyword>
<dbReference type="GO" id="GO:0046657">
    <property type="term" value="P:folic acid catabolic process"/>
    <property type="evidence" value="ECO:0007669"/>
    <property type="project" value="TreeGrafter"/>
</dbReference>
<dbReference type="NCBIfam" id="TIGR01891">
    <property type="entry name" value="amidohydrolases"/>
    <property type="match status" value="1"/>
</dbReference>
<keyword evidence="2" id="KW-0732">Signal</keyword>
<dbReference type="InterPro" id="IPR036264">
    <property type="entry name" value="Bact_exopeptidase_dim_dom"/>
</dbReference>
<dbReference type="Gene3D" id="3.30.70.360">
    <property type="match status" value="1"/>
</dbReference>
<feature type="chain" id="PRO_5030743322" evidence="2">
    <location>
        <begin position="23"/>
        <end position="525"/>
    </location>
</feature>
<protein>
    <submittedName>
        <fullName evidence="4">Amidohydrolase</fullName>
    </submittedName>
</protein>
<proteinExistence type="predicted"/>
<dbReference type="InterPro" id="IPR052030">
    <property type="entry name" value="Peptidase_M20/M20A_hydrolases"/>
</dbReference>
<dbReference type="GO" id="GO:0016805">
    <property type="term" value="F:dipeptidase activity"/>
    <property type="evidence" value="ECO:0007669"/>
    <property type="project" value="TreeGrafter"/>
</dbReference>
<reference evidence="4 5" key="1">
    <citation type="submission" date="2020-08" db="EMBL/GenBank/DDBJ databases">
        <title>The genome sequence of Novosphingobium flavum 4Y4.</title>
        <authorList>
            <person name="Liu Y."/>
        </authorList>
    </citation>
    <scope>NUCLEOTIDE SEQUENCE [LARGE SCALE GENOMIC DNA]</scope>
    <source>
        <strain evidence="4 5">4Y4</strain>
    </source>
</reference>
<dbReference type="PANTHER" id="PTHR30575:SF0">
    <property type="entry name" value="XAA-ARG DIPEPTIDASE"/>
    <property type="match status" value="1"/>
</dbReference>
<feature type="domain" description="Peptidase M20 dimerisation" evidence="3">
    <location>
        <begin position="210"/>
        <end position="285"/>
    </location>
</feature>
<evidence type="ECO:0000256" key="2">
    <source>
        <dbReference type="SAM" id="SignalP"/>
    </source>
</evidence>
<evidence type="ECO:0000313" key="5">
    <source>
        <dbReference type="Proteomes" id="UP000520156"/>
    </source>
</evidence>
<dbReference type="PIRSF" id="PIRSF037227">
    <property type="entry name" value="Aminobenzoyl-glu_utiliz_pB"/>
    <property type="match status" value="1"/>
</dbReference>
<dbReference type="GO" id="GO:0005737">
    <property type="term" value="C:cytoplasm"/>
    <property type="evidence" value="ECO:0007669"/>
    <property type="project" value="TreeGrafter"/>
</dbReference>
<feature type="compositionally biased region" description="Basic and acidic residues" evidence="1">
    <location>
        <begin position="361"/>
        <end position="382"/>
    </location>
</feature>
<evidence type="ECO:0000313" key="4">
    <source>
        <dbReference type="EMBL" id="MBC2651623.1"/>
    </source>
</evidence>
<dbReference type="InterPro" id="IPR017145">
    <property type="entry name" value="Aminobenzoyl-glu_utiliz_pB"/>
</dbReference>
<evidence type="ECO:0000259" key="3">
    <source>
        <dbReference type="Pfam" id="PF07687"/>
    </source>
</evidence>
<name>A0A7X1F759_9SPHN</name>
<dbReference type="Pfam" id="PF07687">
    <property type="entry name" value="M20_dimer"/>
    <property type="match status" value="1"/>
</dbReference>
<dbReference type="AlphaFoldDB" id="A0A7X1F759"/>
<dbReference type="Proteomes" id="UP000520156">
    <property type="component" value="Unassembled WGS sequence"/>
</dbReference>
<comment type="caution">
    <text evidence="4">The sequence shown here is derived from an EMBL/GenBank/DDBJ whole genome shotgun (WGS) entry which is preliminary data.</text>
</comment>
<dbReference type="SUPFAM" id="SSF53187">
    <property type="entry name" value="Zn-dependent exopeptidases"/>
    <property type="match status" value="1"/>
</dbReference>
<dbReference type="Gene3D" id="3.40.630.10">
    <property type="entry name" value="Zn peptidases"/>
    <property type="match status" value="1"/>
</dbReference>
<organism evidence="4 5">
    <name type="scientific">Novosphingobium aerophilum</name>
    <dbReference type="NCBI Taxonomy" id="2839843"/>
    <lineage>
        <taxon>Bacteria</taxon>
        <taxon>Pseudomonadati</taxon>
        <taxon>Pseudomonadota</taxon>
        <taxon>Alphaproteobacteria</taxon>
        <taxon>Sphingomonadales</taxon>
        <taxon>Sphingomonadaceae</taxon>
        <taxon>Novosphingobium</taxon>
    </lineage>
</organism>
<dbReference type="EMBL" id="JACLAU010000008">
    <property type="protein sequence ID" value="MBC2651623.1"/>
    <property type="molecule type" value="Genomic_DNA"/>
</dbReference>
<keyword evidence="5" id="KW-1185">Reference proteome</keyword>
<dbReference type="PANTHER" id="PTHR30575">
    <property type="entry name" value="PEPTIDASE M20"/>
    <property type="match status" value="1"/>
</dbReference>
<accession>A0A7X1F759</accession>